<keyword evidence="2" id="KW-1185">Reference proteome</keyword>
<gene>
    <name evidence="1" type="ORF">PR048_017972</name>
</gene>
<evidence type="ECO:0000313" key="2">
    <source>
        <dbReference type="Proteomes" id="UP001159363"/>
    </source>
</evidence>
<protein>
    <submittedName>
        <fullName evidence="1">Uncharacterized protein</fullName>
    </submittedName>
</protein>
<organism evidence="1 2">
    <name type="scientific">Dryococelus australis</name>
    <dbReference type="NCBI Taxonomy" id="614101"/>
    <lineage>
        <taxon>Eukaryota</taxon>
        <taxon>Metazoa</taxon>
        <taxon>Ecdysozoa</taxon>
        <taxon>Arthropoda</taxon>
        <taxon>Hexapoda</taxon>
        <taxon>Insecta</taxon>
        <taxon>Pterygota</taxon>
        <taxon>Neoptera</taxon>
        <taxon>Polyneoptera</taxon>
        <taxon>Phasmatodea</taxon>
        <taxon>Verophasmatodea</taxon>
        <taxon>Anareolatae</taxon>
        <taxon>Phasmatidae</taxon>
        <taxon>Eurycanthinae</taxon>
        <taxon>Dryococelus</taxon>
    </lineage>
</organism>
<evidence type="ECO:0000313" key="1">
    <source>
        <dbReference type="EMBL" id="KAJ8881491.1"/>
    </source>
</evidence>
<sequence length="723" mass="79154">MEWGKRRFVKSRSQHSTFLVQNRKAHRDETEWRRSGLVLFTIKGKVPTVSGHCNVLVHEEDDQHRSIKVRRFFLPETAACVGPAVGIWLATSRCVDEMSNQKSGSQTCPNMGSTCTSTRHATRAYVYQHFSNPQSRPSQVRGVSMLLNLCTMSVPRSVAWPVASGVECSCHQGYCLTRCQESAVFWHKQSAWTSNDVGSRRPRGDVVRPSAGVDPGRSAAANSTAWTQSLVSLVEEVVVVRGEGERCLRAPYISRGVPCPILRAALFTKHSRRQPRCTAAPGAGFGRCLPLLDSLTTWPPISTKRPSSFVGLSACAMPALATGRGGSSRQVGDSSSCLQRRNMCVTEGECRRENGLAKWATTSSANFNQLRSSVEVCYGAANLSTFSKIAGTELATFFAGPFGIEARYDSIGMTLMESNRLAISVWNSCSCLENKSQLFALWPFYNGHKASRVRMCGEPHYVVHVVAADVDILLHRTFLYNDHVVVVFSFQSPLRLFCLMLTTESFGADDLPGPRTIWALADLVATSCGPLLASTLDVVQQRTRRPGRSLWSVTGANCFSGRTPYAYKEGKSSKETRIAAERDWAAMTRNWAMTTSLSGERCVRAPYISLGVSYLVLRATLFTKHTRAFLDALLPPALGLADALASPRLAHNNTGGVMTDYSPTTSINRVRLPAVSFSDSRTWGSCRAMPLVGGFTRGYPVPPPLNSVAAPYSPRFTTVGTCP</sequence>
<reference evidence="1 2" key="1">
    <citation type="submission" date="2023-02" db="EMBL/GenBank/DDBJ databases">
        <title>LHISI_Scaffold_Assembly.</title>
        <authorList>
            <person name="Stuart O.P."/>
            <person name="Cleave R."/>
            <person name="Magrath M.J.L."/>
            <person name="Mikheyev A.S."/>
        </authorList>
    </citation>
    <scope>NUCLEOTIDE SEQUENCE [LARGE SCALE GENOMIC DNA]</scope>
    <source>
        <strain evidence="1">Daus_M_001</strain>
        <tissue evidence="1">Leg muscle</tissue>
    </source>
</reference>
<accession>A0ABQ9HAZ4</accession>
<dbReference type="EMBL" id="JARBHB010000006">
    <property type="protein sequence ID" value="KAJ8881491.1"/>
    <property type="molecule type" value="Genomic_DNA"/>
</dbReference>
<comment type="caution">
    <text evidence="1">The sequence shown here is derived from an EMBL/GenBank/DDBJ whole genome shotgun (WGS) entry which is preliminary data.</text>
</comment>
<dbReference type="Proteomes" id="UP001159363">
    <property type="component" value="Chromosome 5"/>
</dbReference>
<name>A0ABQ9HAZ4_9NEOP</name>
<proteinExistence type="predicted"/>